<name>A0A9D4NRN2_DERFA</name>
<reference evidence="3" key="2">
    <citation type="journal article" date="2021" name="World Allergy Organ. J.">
        <title>Chromosome-level assembly of Dermatophagoides farinae genome and transcriptome reveals two novel allergens Der f 37 and Der f 39.</title>
        <authorList>
            <person name="Chen J."/>
            <person name="Cai Z."/>
            <person name="Fan D."/>
            <person name="Hu J."/>
            <person name="Hou Y."/>
            <person name="He Y."/>
            <person name="Zhang Z."/>
            <person name="Zhao Z."/>
            <person name="Gao P."/>
            <person name="Hu W."/>
            <person name="Sun J."/>
            <person name="Li J."/>
            <person name="Ji K."/>
        </authorList>
    </citation>
    <scope>NUCLEOTIDE SEQUENCE</scope>
    <source>
        <strain evidence="3">JKM2019</strain>
    </source>
</reference>
<feature type="compositionally biased region" description="Low complexity" evidence="1">
    <location>
        <begin position="578"/>
        <end position="610"/>
    </location>
</feature>
<evidence type="ECO:0000313" key="3">
    <source>
        <dbReference type="EMBL" id="KAH7636949.1"/>
    </source>
</evidence>
<feature type="compositionally biased region" description="Polar residues" evidence="1">
    <location>
        <begin position="377"/>
        <end position="400"/>
    </location>
</feature>
<dbReference type="EMBL" id="SDOV01000009">
    <property type="protein sequence ID" value="KAH7636949.1"/>
    <property type="molecule type" value="Genomic_DNA"/>
</dbReference>
<feature type="region of interest" description="Disordered" evidence="1">
    <location>
        <begin position="697"/>
        <end position="727"/>
    </location>
</feature>
<feature type="compositionally biased region" description="Low complexity" evidence="1">
    <location>
        <begin position="660"/>
        <end position="679"/>
    </location>
</feature>
<protein>
    <submittedName>
        <fullName evidence="3">Uncharacterized protein</fullName>
    </submittedName>
</protein>
<dbReference type="Proteomes" id="UP000828236">
    <property type="component" value="Unassembled WGS sequence"/>
</dbReference>
<sequence length="810" mass="88852">MSSIQLYRFIVFWATFISITSAIDSSSDDTSLSSTTAVPLLSSSGSSLASTTVYSTPKASSYRSNHHQQEQKKPWPIQSGPINYYQLVKSYNYPSPLPATSKSSPSQSSSISSLMSNIFSPFNKVMSRRVAGGKLFSLVDQFNSHGNSNNVLANAAAAAAAGSGLEYPGSVGNIEALNEAVNNVMMGLNGLQPNQANQLAGQLGSYLSAAAAASGIDASTKNGKKLFDFPKQWYKLLNEKLSGASEAAYSATVPLKESLMNTVKSFYSYIKPSRSQSSSPFGDATSMIAEAAAAAASQDSLMTAAQNSLTSGQNQNNPKRRQSDSYSGYYYNNINHPGKMIATSQQQHYQQAYAPQQLPSAAAYQQYSNGRYASHNGEYSPQSSLGYSNVKAQPTHQTSPVKSINGEMIVMESQVSPSTVHNLKKQYIQYMGKQPIAATMNQPVFQMPTQSSSSSSEQQQSAAKYDQMLSQMIQQSIKQSQQQLLNTNSPVSSASTPAAAIGSKHPNALYQKSKEIISRFTKKRIPSQSLQSQQQYAAATYNSIPMMNEYGVFGQRLPSQTIAKVANKLPSLPLVYNSNSQQQQQRQQQQKTTSQQNTKQLQFSQQQQQSNRIESTQSLPSSVESQQQSKAKNSQHSYYTQQPMNQSPYGIQPVYPPPQQQQQQHTSPQVIPSSSSTVSPMITSTSVSISMHHSISSQYDDHDAGDQYGDNMEQQQQVQYQPPSSTNIDHLKSYLDVNNQNSNTGSDISVQNNQGSVYYYYDQPQQYQQQQQQQQQQTPTTIRSTIIITTTATISTIGFTRCTTKKEMNE</sequence>
<comment type="caution">
    <text evidence="3">The sequence shown here is derived from an EMBL/GenBank/DDBJ whole genome shotgun (WGS) entry which is preliminary data.</text>
</comment>
<proteinExistence type="predicted"/>
<reference evidence="3" key="1">
    <citation type="submission" date="2020-06" db="EMBL/GenBank/DDBJ databases">
        <authorList>
            <person name="Ji K."/>
            <person name="Li J."/>
        </authorList>
    </citation>
    <scope>NUCLEOTIDE SEQUENCE</scope>
    <source>
        <strain evidence="3">JKM2019</strain>
        <tissue evidence="3">Whole body</tissue>
    </source>
</reference>
<evidence type="ECO:0000256" key="2">
    <source>
        <dbReference type="SAM" id="SignalP"/>
    </source>
</evidence>
<feature type="chain" id="PRO_5039151439" evidence="2">
    <location>
        <begin position="23"/>
        <end position="810"/>
    </location>
</feature>
<feature type="region of interest" description="Disordered" evidence="1">
    <location>
        <begin position="305"/>
        <end position="329"/>
    </location>
</feature>
<feature type="compositionally biased region" description="Polar residues" evidence="1">
    <location>
        <begin position="306"/>
        <end position="317"/>
    </location>
</feature>
<gene>
    <name evidence="3" type="ORF">HUG17_7155</name>
</gene>
<keyword evidence="2" id="KW-0732">Signal</keyword>
<feature type="region of interest" description="Disordered" evidence="1">
    <location>
        <begin position="373"/>
        <end position="400"/>
    </location>
</feature>
<organism evidence="3">
    <name type="scientific">Dermatophagoides farinae</name>
    <name type="common">American house dust mite</name>
    <dbReference type="NCBI Taxonomy" id="6954"/>
    <lineage>
        <taxon>Eukaryota</taxon>
        <taxon>Metazoa</taxon>
        <taxon>Ecdysozoa</taxon>
        <taxon>Arthropoda</taxon>
        <taxon>Chelicerata</taxon>
        <taxon>Arachnida</taxon>
        <taxon>Acari</taxon>
        <taxon>Acariformes</taxon>
        <taxon>Sarcoptiformes</taxon>
        <taxon>Astigmata</taxon>
        <taxon>Psoroptidia</taxon>
        <taxon>Analgoidea</taxon>
        <taxon>Pyroglyphidae</taxon>
        <taxon>Dermatophagoidinae</taxon>
        <taxon>Dermatophagoides</taxon>
    </lineage>
</organism>
<feature type="compositionally biased region" description="Polar residues" evidence="1">
    <location>
        <begin position="611"/>
        <end position="646"/>
    </location>
</feature>
<evidence type="ECO:0000256" key="1">
    <source>
        <dbReference type="SAM" id="MobiDB-lite"/>
    </source>
</evidence>
<dbReference type="AlphaFoldDB" id="A0A9D4NRN2"/>
<feature type="signal peptide" evidence="2">
    <location>
        <begin position="1"/>
        <end position="22"/>
    </location>
</feature>
<accession>A0A9D4NRN2</accession>
<feature type="region of interest" description="Disordered" evidence="1">
    <location>
        <begin position="578"/>
        <end position="679"/>
    </location>
</feature>